<reference evidence="2 3" key="1">
    <citation type="submission" date="2018-11" db="EMBL/GenBank/DDBJ databases">
        <title>Genomic Encyclopedia of Type Strains, Phase IV (KMG-IV): sequencing the most valuable type-strain genomes for metagenomic binning, comparative biology and taxonomic classification.</title>
        <authorList>
            <person name="Goeker M."/>
        </authorList>
    </citation>
    <scope>NUCLEOTIDE SEQUENCE [LARGE SCALE GENOMIC DNA]</scope>
    <source>
        <strain evidence="2 3">DSM 101684</strain>
    </source>
</reference>
<dbReference type="NCBIfam" id="TIGR02584">
    <property type="entry name" value="cas_NE0113"/>
    <property type="match status" value="1"/>
</dbReference>
<dbReference type="Proteomes" id="UP000272193">
    <property type="component" value="Unassembled WGS sequence"/>
</dbReference>
<dbReference type="Pfam" id="PF09623">
    <property type="entry name" value="Cas_NE0113"/>
    <property type="match status" value="1"/>
</dbReference>
<accession>A0A3N4TWZ6</accession>
<evidence type="ECO:0000313" key="2">
    <source>
        <dbReference type="EMBL" id="RPE63056.1"/>
    </source>
</evidence>
<dbReference type="InterPro" id="IPR019092">
    <property type="entry name" value="SSO2081-like_dom"/>
</dbReference>
<comment type="caution">
    <text evidence="2">The sequence shown here is derived from an EMBL/GenBank/DDBJ whole genome shotgun (WGS) entry which is preliminary data.</text>
</comment>
<evidence type="ECO:0000313" key="3">
    <source>
        <dbReference type="Proteomes" id="UP000272193"/>
    </source>
</evidence>
<dbReference type="InterPro" id="IPR013413">
    <property type="entry name" value="CRISPR-assoc_prot_NE0113"/>
</dbReference>
<dbReference type="OrthoDB" id="9805822at2"/>
<gene>
    <name evidence="2" type="ORF">EDC62_2521</name>
</gene>
<evidence type="ECO:0000259" key="1">
    <source>
        <dbReference type="Pfam" id="PF09623"/>
    </source>
</evidence>
<dbReference type="AlphaFoldDB" id="A0A3N4TWZ6"/>
<dbReference type="CDD" id="cd09741">
    <property type="entry name" value="Csx1_III-U"/>
    <property type="match status" value="1"/>
</dbReference>
<keyword evidence="3" id="KW-1185">Reference proteome</keyword>
<name>A0A3N4TWZ6_9BURK</name>
<protein>
    <submittedName>
        <fullName evidence="2">CRISPR-associated protein (TIGR02584 family)</fullName>
    </submittedName>
</protein>
<dbReference type="EMBL" id="RKQL01000007">
    <property type="protein sequence ID" value="RPE63056.1"/>
    <property type="molecule type" value="Genomic_DNA"/>
</dbReference>
<proteinExistence type="predicted"/>
<feature type="domain" description="CRISPR system ring nuclease SSO2081-like" evidence="1">
    <location>
        <begin position="32"/>
        <end position="237"/>
    </location>
</feature>
<sequence length="400" mass="45115">MIPVSPPDPQLKFTMNMSAFDRRILICTTGMSPQVVTETLFALAVRPSAGQQPWVPTEVHLISTRQGAEHARLNLLSTTPGWFHKLRADYGLPPILFTPEHIHCIEAQDGQPLEDIRTPADNEATADRIAELIRSFSQQESAQLHVSIAGGRKTMGYYLGYAMSLYGRAQDRLSHVLVNGAFESHPEFYYPTPYERVIHTRDPKNPLALDCRNAQVDLAEIPFVRLRDGLPQRLLHGHARFTETIEIANLAHASPVLRIDLRRRSVEVSGLPVALGESGFALYAWLAKRALTDEPEVDWTDPAQWDGEFVPLVRRLFGEFDSVSERIEESLRRNFKERSNETAHYFLPLLSRVNKALEEALGEALARRVQVVRVGEKRGRSAETGSRYRLPADLPIEIES</sequence>
<organism evidence="2 3">
    <name type="scientific">Tibeticola sediminis</name>
    <dbReference type="NCBI Taxonomy" id="1917811"/>
    <lineage>
        <taxon>Bacteria</taxon>
        <taxon>Pseudomonadati</taxon>
        <taxon>Pseudomonadota</taxon>
        <taxon>Betaproteobacteria</taxon>
        <taxon>Burkholderiales</taxon>
        <taxon>Comamonadaceae</taxon>
        <taxon>Tibeticola</taxon>
    </lineage>
</organism>